<keyword evidence="3" id="KW-1185">Reference proteome</keyword>
<reference evidence="2 3" key="1">
    <citation type="journal article" date="2014" name="Nature">
        <title>The genome of the recently domesticated crop plant sugar beet (Beta vulgaris).</title>
        <authorList>
            <person name="Dohm J.C."/>
            <person name="Minoche A.E."/>
            <person name="Holtgrawe D."/>
            <person name="Capella-Gutierrez S."/>
            <person name="Zakrzewski F."/>
            <person name="Tafer H."/>
            <person name="Rupp O."/>
            <person name="Sorensen T.R."/>
            <person name="Stracke R."/>
            <person name="Reinhardt R."/>
            <person name="Goesmann A."/>
            <person name="Kraft T."/>
            <person name="Schulz B."/>
            <person name="Stadler P.F."/>
            <person name="Schmidt T."/>
            <person name="Gabaldon T."/>
            <person name="Lehrach H."/>
            <person name="Weisshaar B."/>
            <person name="Himmelbauer H."/>
        </authorList>
    </citation>
    <scope>NUCLEOTIDE SEQUENCE [LARGE SCALE GENOMIC DNA]</scope>
    <source>
        <tissue evidence="2">Taproot</tissue>
    </source>
</reference>
<feature type="compositionally biased region" description="Polar residues" evidence="1">
    <location>
        <begin position="54"/>
        <end position="76"/>
    </location>
</feature>
<feature type="compositionally biased region" description="Low complexity" evidence="1">
    <location>
        <begin position="23"/>
        <end position="38"/>
    </location>
</feature>
<evidence type="ECO:0000313" key="2">
    <source>
        <dbReference type="EMBL" id="KMS93489.1"/>
    </source>
</evidence>
<dbReference type="Proteomes" id="UP000035740">
    <property type="component" value="Unassembled WGS sequence"/>
</dbReference>
<proteinExistence type="predicted"/>
<feature type="compositionally biased region" description="Polar residues" evidence="1">
    <location>
        <begin position="1"/>
        <end position="22"/>
    </location>
</feature>
<feature type="region of interest" description="Disordered" evidence="1">
    <location>
        <begin position="1"/>
        <end position="38"/>
    </location>
</feature>
<protein>
    <submittedName>
        <fullName evidence="2">Uncharacterized protein</fullName>
    </submittedName>
</protein>
<dbReference type="Gramene" id="KMS93489">
    <property type="protein sequence ID" value="KMS93489"/>
    <property type="gene ID" value="BVRB_030960"/>
</dbReference>
<accession>A0A0J8AXD7</accession>
<feature type="region of interest" description="Disordered" evidence="1">
    <location>
        <begin position="54"/>
        <end position="93"/>
    </location>
</feature>
<dbReference type="EMBL" id="KQ102196">
    <property type="protein sequence ID" value="KMS93489.1"/>
    <property type="molecule type" value="Genomic_DNA"/>
</dbReference>
<gene>
    <name evidence="2" type="ORF">BVRB_030960</name>
</gene>
<sequence>ASLKKFSNVSKSDLAESISSDVPSYITDSSSPSPRSISYFNNIPISMKHPAIVTSGSTIPSATNNPDILAQSNRDSGLSHEPQPDSGSPVISTLPFVQFTQHDVQE</sequence>
<name>A0A0J8AXD7_BETVV</name>
<dbReference type="AlphaFoldDB" id="A0A0J8AXD7"/>
<feature type="non-terminal residue" evidence="2">
    <location>
        <position position="1"/>
    </location>
</feature>
<evidence type="ECO:0000256" key="1">
    <source>
        <dbReference type="SAM" id="MobiDB-lite"/>
    </source>
</evidence>
<evidence type="ECO:0000313" key="3">
    <source>
        <dbReference type="Proteomes" id="UP000035740"/>
    </source>
</evidence>
<organism evidence="2 3">
    <name type="scientific">Beta vulgaris subsp. vulgaris</name>
    <name type="common">Beet</name>
    <dbReference type="NCBI Taxonomy" id="3555"/>
    <lineage>
        <taxon>Eukaryota</taxon>
        <taxon>Viridiplantae</taxon>
        <taxon>Streptophyta</taxon>
        <taxon>Embryophyta</taxon>
        <taxon>Tracheophyta</taxon>
        <taxon>Spermatophyta</taxon>
        <taxon>Magnoliopsida</taxon>
        <taxon>eudicotyledons</taxon>
        <taxon>Gunneridae</taxon>
        <taxon>Pentapetalae</taxon>
        <taxon>Caryophyllales</taxon>
        <taxon>Chenopodiaceae</taxon>
        <taxon>Betoideae</taxon>
        <taxon>Beta</taxon>
    </lineage>
</organism>